<feature type="compositionally biased region" description="Polar residues" evidence="1">
    <location>
        <begin position="53"/>
        <end position="68"/>
    </location>
</feature>
<keyword evidence="3" id="KW-1185">Reference proteome</keyword>
<accession>A0AA35KEP2</accession>
<feature type="region of interest" description="Disordered" evidence="1">
    <location>
        <begin position="52"/>
        <end position="71"/>
    </location>
</feature>
<dbReference type="AlphaFoldDB" id="A0AA35KEP2"/>
<gene>
    <name evidence="2" type="ORF">PODLI_1B013867</name>
</gene>
<dbReference type="Proteomes" id="UP001178461">
    <property type="component" value="Chromosome 5"/>
</dbReference>
<evidence type="ECO:0000313" key="2">
    <source>
        <dbReference type="EMBL" id="CAI5775858.1"/>
    </source>
</evidence>
<reference evidence="2" key="1">
    <citation type="submission" date="2022-12" db="EMBL/GenBank/DDBJ databases">
        <authorList>
            <person name="Alioto T."/>
            <person name="Alioto T."/>
            <person name="Gomez Garrido J."/>
        </authorList>
    </citation>
    <scope>NUCLEOTIDE SEQUENCE</scope>
</reference>
<protein>
    <submittedName>
        <fullName evidence="2">Uncharacterized protein</fullName>
    </submittedName>
</protein>
<name>A0AA35KEP2_9SAUR</name>
<dbReference type="EMBL" id="OX395130">
    <property type="protein sequence ID" value="CAI5775858.1"/>
    <property type="molecule type" value="Genomic_DNA"/>
</dbReference>
<evidence type="ECO:0000256" key="1">
    <source>
        <dbReference type="SAM" id="MobiDB-lite"/>
    </source>
</evidence>
<proteinExistence type="predicted"/>
<organism evidence="2 3">
    <name type="scientific">Podarcis lilfordi</name>
    <name type="common">Lilford's wall lizard</name>
    <dbReference type="NCBI Taxonomy" id="74358"/>
    <lineage>
        <taxon>Eukaryota</taxon>
        <taxon>Metazoa</taxon>
        <taxon>Chordata</taxon>
        <taxon>Craniata</taxon>
        <taxon>Vertebrata</taxon>
        <taxon>Euteleostomi</taxon>
        <taxon>Lepidosauria</taxon>
        <taxon>Squamata</taxon>
        <taxon>Bifurcata</taxon>
        <taxon>Unidentata</taxon>
        <taxon>Episquamata</taxon>
        <taxon>Laterata</taxon>
        <taxon>Lacertibaenia</taxon>
        <taxon>Lacertidae</taxon>
        <taxon>Podarcis</taxon>
    </lineage>
</organism>
<evidence type="ECO:0000313" key="3">
    <source>
        <dbReference type="Proteomes" id="UP001178461"/>
    </source>
</evidence>
<sequence length="107" mass="11518">MESKLRWTCTTSSCLGSHFDEWGQIQQASVTGGRATGLIVVQPDPIESAASELGTTQLGSPETLGTISRHTRNPHLPVELTHEIIAPTTARNLMACVRAKQESVALH</sequence>